<dbReference type="EMBL" id="DF820470">
    <property type="protein sequence ID" value="GAK59571.1"/>
    <property type="molecule type" value="Genomic_DNA"/>
</dbReference>
<name>A0A081C4R6_VECG1</name>
<keyword evidence="3" id="KW-1185">Reference proteome</keyword>
<dbReference type="PANTHER" id="PTHR43649">
    <property type="entry name" value="ARABINOSE-BINDING PROTEIN-RELATED"/>
    <property type="match status" value="1"/>
</dbReference>
<protein>
    <submittedName>
        <fullName evidence="2">Extracellular solute-binding protein family 1</fullName>
    </submittedName>
</protein>
<dbReference type="Pfam" id="PF01547">
    <property type="entry name" value="SBP_bac_1"/>
    <property type="match status" value="1"/>
</dbReference>
<evidence type="ECO:0000313" key="2">
    <source>
        <dbReference type="EMBL" id="GAK59571.1"/>
    </source>
</evidence>
<evidence type="ECO:0000256" key="1">
    <source>
        <dbReference type="SAM" id="SignalP"/>
    </source>
</evidence>
<reference evidence="2" key="1">
    <citation type="journal article" date="2015" name="PeerJ">
        <title>First genomic representation of candidate bacterial phylum KSB3 points to enhanced environmental sensing as a trigger of wastewater bulking.</title>
        <authorList>
            <person name="Sekiguchi Y."/>
            <person name="Ohashi A."/>
            <person name="Parks D.H."/>
            <person name="Yamauchi T."/>
            <person name="Tyson G.W."/>
            <person name="Hugenholtz P."/>
        </authorList>
    </citation>
    <scope>NUCLEOTIDE SEQUENCE [LARGE SCALE GENOMIC DNA]</scope>
</reference>
<dbReference type="eggNOG" id="COG2182">
    <property type="taxonomic scope" value="Bacteria"/>
</dbReference>
<dbReference type="STRING" id="1499967.U27_06556"/>
<dbReference type="HOGENOM" id="CLU_634100_0_0_0"/>
<dbReference type="SUPFAM" id="SSF53850">
    <property type="entry name" value="Periplasmic binding protein-like II"/>
    <property type="match status" value="1"/>
</dbReference>
<proteinExistence type="predicted"/>
<evidence type="ECO:0000313" key="3">
    <source>
        <dbReference type="Proteomes" id="UP000030661"/>
    </source>
</evidence>
<gene>
    <name evidence="2" type="ORF">U27_06556</name>
</gene>
<dbReference type="Gene3D" id="3.40.190.10">
    <property type="entry name" value="Periplasmic binding protein-like II"/>
    <property type="match status" value="2"/>
</dbReference>
<keyword evidence="1" id="KW-0732">Signal</keyword>
<feature type="chain" id="PRO_5001755538" evidence="1">
    <location>
        <begin position="23"/>
        <end position="432"/>
    </location>
</feature>
<feature type="signal peptide" evidence="1">
    <location>
        <begin position="1"/>
        <end position="22"/>
    </location>
</feature>
<dbReference type="InterPro" id="IPR050490">
    <property type="entry name" value="Bact_solute-bd_prot1"/>
</dbReference>
<dbReference type="PANTHER" id="PTHR43649:SF12">
    <property type="entry name" value="DIACETYLCHITOBIOSE BINDING PROTEIN DASA"/>
    <property type="match status" value="1"/>
</dbReference>
<organism evidence="2">
    <name type="scientific">Vecturithrix granuli</name>
    <dbReference type="NCBI Taxonomy" id="1499967"/>
    <lineage>
        <taxon>Bacteria</taxon>
        <taxon>Candidatus Moduliflexota</taxon>
        <taxon>Candidatus Vecturitrichia</taxon>
        <taxon>Candidatus Vecturitrichales</taxon>
        <taxon>Candidatus Vecturitrichaceae</taxon>
        <taxon>Candidatus Vecturithrix</taxon>
    </lineage>
</organism>
<dbReference type="Proteomes" id="UP000030661">
    <property type="component" value="Unassembled WGS sequence"/>
</dbReference>
<dbReference type="InterPro" id="IPR006059">
    <property type="entry name" value="SBP"/>
</dbReference>
<sequence>MKRHYIFALMIVLVMAAMPVLAQPTLTFWNMPFNTQEVSPEYVAWWEENIAKALPDIQADTYYGPGTYDAQRKNFVVQAKTGKPDVIEGLVEDLTVYTKQDIILDLTEHFNNWDEKDQFVESTLKPLIVDGKLYGLPYNTNARVLLYRKDLFEQYGLEVPKTWDEYVKVASVITEKTNKEVFGTYLCTKVGDPRAYQEFVSWFFQVSHKAPVFKRDAEGKWAVNATAEQFAQVLKLYQELVFANADFPALDPNQRGNGWPEEDNGYVAGKWAMVPMGPWIWGHRGDNETARAILEEKTGIASLPVVEGGVLATYLEVKPIMVNKYSKNIEQAWEMAKFITSRDAMAGWAWDSGFIPARKDVSELEQFKNSWWQQGFSAQLPNAVALSPVNWLPPQQSMLEAVNMVIYQKNTPEEAGKWLYDELVKQAEEGLL</sequence>
<dbReference type="AlphaFoldDB" id="A0A081C4R6"/>
<accession>A0A081C4R6</accession>